<dbReference type="PIRSF" id="PIRSF000850">
    <property type="entry name" value="Phospholipase_D_PSS"/>
    <property type="match status" value="1"/>
</dbReference>
<dbReference type="PROSITE" id="PS50035">
    <property type="entry name" value="PLD"/>
    <property type="match status" value="2"/>
</dbReference>
<protein>
    <recommendedName>
        <fullName evidence="12">Cardiolipin synthase</fullName>
        <ecNumber evidence="12">2.7.8.-</ecNumber>
    </recommendedName>
</protein>
<evidence type="ECO:0000256" key="10">
    <source>
        <dbReference type="ARBA" id="ARBA00023209"/>
    </source>
</evidence>
<dbReference type="EMBL" id="VOQF01000039">
    <property type="protein sequence ID" value="TXC77015.1"/>
    <property type="molecule type" value="Genomic_DNA"/>
</dbReference>
<evidence type="ECO:0000256" key="5">
    <source>
        <dbReference type="ARBA" id="ARBA00022692"/>
    </source>
</evidence>
<evidence type="ECO:0000256" key="12">
    <source>
        <dbReference type="NCBIfam" id="TIGR04265"/>
    </source>
</evidence>
<keyword evidence="9" id="KW-0472">Membrane</keyword>
<dbReference type="PANTHER" id="PTHR21248">
    <property type="entry name" value="CARDIOLIPIN SYNTHASE"/>
    <property type="match status" value="1"/>
</dbReference>
<feature type="domain" description="PLD phosphodiesterase" evidence="13">
    <location>
        <begin position="313"/>
        <end position="340"/>
    </location>
</feature>
<evidence type="ECO:0000256" key="11">
    <source>
        <dbReference type="ARBA" id="ARBA00023264"/>
    </source>
</evidence>
<gene>
    <name evidence="14" type="primary">cls</name>
    <name evidence="14" type="ORF">FS935_22925</name>
</gene>
<keyword evidence="2" id="KW-1003">Cell membrane</keyword>
<proteinExistence type="predicted"/>
<evidence type="ECO:0000256" key="4">
    <source>
        <dbReference type="ARBA" id="ARBA00022679"/>
    </source>
</evidence>
<keyword evidence="11" id="KW-1208">Phospholipid metabolism</keyword>
<dbReference type="FunFam" id="3.30.870.10:FF:000014">
    <property type="entry name" value="Cardiolipin synthase"/>
    <property type="match status" value="1"/>
</dbReference>
<evidence type="ECO:0000256" key="1">
    <source>
        <dbReference type="ARBA" id="ARBA00004236"/>
    </source>
</evidence>
<evidence type="ECO:0000256" key="8">
    <source>
        <dbReference type="ARBA" id="ARBA00023098"/>
    </source>
</evidence>
<evidence type="ECO:0000256" key="6">
    <source>
        <dbReference type="ARBA" id="ARBA00022737"/>
    </source>
</evidence>
<keyword evidence="6" id="KW-0677">Repeat</keyword>
<name>A0A5C6V1X7_9BACI</name>
<dbReference type="OrthoDB" id="9762009at2"/>
<dbReference type="AlphaFoldDB" id="A0A5C6V1X7"/>
<evidence type="ECO:0000256" key="7">
    <source>
        <dbReference type="ARBA" id="ARBA00022989"/>
    </source>
</evidence>
<dbReference type="GO" id="GO:0005886">
    <property type="term" value="C:plasma membrane"/>
    <property type="evidence" value="ECO:0007669"/>
    <property type="project" value="UniProtKB-SubCell"/>
</dbReference>
<sequence>MTTLIICSIVVAILIGWLIFDYKAGRKNHLLTSKYTQYPLRKSNISVFIDGNDFYKDYFENIKNSTTYVHVLFFIVKNDKVSHEFLSILGDKAKEGLDVRLLLDYVGGSKLGKKKIQALKKQGVRIAFSHKPKLPYLFYTSQARNHRKITVIDGKTSYLGGFNIGKEYIGQDPKFGYWRDYHLRIQGEGVTDLQQQFLKDWYDSTGENDLNEPRFSTVSPKGESTHMFISTYGEKLDDHFIEFIQNAKQEIIICTPYFIPGKMILNELLEALSRGVQVKLVVPMGKDHPLVKEASLPYFGPLILAGGEIYQFFYGFFHAKIIIIDDKFCDIGTANFDKRSMYLNDEMNCLIYDPVFIEKVRSLINKDMNHSELLTYSAYEKRPLTKKIKEKFATMISHFL</sequence>
<dbReference type="Gene3D" id="3.30.870.10">
    <property type="entry name" value="Endonuclease Chain A"/>
    <property type="match status" value="2"/>
</dbReference>
<dbReference type="Pfam" id="PF13091">
    <property type="entry name" value="PLDc_2"/>
    <property type="match status" value="2"/>
</dbReference>
<dbReference type="GO" id="GO:0008808">
    <property type="term" value="F:cardiolipin synthase activity"/>
    <property type="evidence" value="ECO:0007669"/>
    <property type="project" value="UniProtKB-UniRule"/>
</dbReference>
<dbReference type="InterPro" id="IPR001736">
    <property type="entry name" value="PLipase_D/transphosphatidylase"/>
</dbReference>
<keyword evidence="5" id="KW-0812">Transmembrane</keyword>
<evidence type="ECO:0000313" key="15">
    <source>
        <dbReference type="Proteomes" id="UP000321363"/>
    </source>
</evidence>
<dbReference type="NCBIfam" id="TIGR04265">
    <property type="entry name" value="bac_cardiolipin"/>
    <property type="match status" value="1"/>
</dbReference>
<evidence type="ECO:0000256" key="3">
    <source>
        <dbReference type="ARBA" id="ARBA00022516"/>
    </source>
</evidence>
<keyword evidence="10" id="KW-0594">Phospholipid biosynthesis</keyword>
<keyword evidence="7" id="KW-1133">Transmembrane helix</keyword>
<dbReference type="SUPFAM" id="SSF56024">
    <property type="entry name" value="Phospholipase D/nuclease"/>
    <property type="match status" value="2"/>
</dbReference>
<dbReference type="CDD" id="cd09110">
    <property type="entry name" value="PLDc_CLS_1"/>
    <property type="match status" value="1"/>
</dbReference>
<dbReference type="EC" id="2.7.8.-" evidence="12"/>
<keyword evidence="3" id="KW-0444">Lipid biosynthesis</keyword>
<keyword evidence="4" id="KW-0808">Transferase</keyword>
<dbReference type="InterPro" id="IPR022924">
    <property type="entry name" value="Cardiolipin_synthase"/>
</dbReference>
<evidence type="ECO:0000256" key="9">
    <source>
        <dbReference type="ARBA" id="ARBA00023136"/>
    </source>
</evidence>
<evidence type="ECO:0000256" key="2">
    <source>
        <dbReference type="ARBA" id="ARBA00022475"/>
    </source>
</evidence>
<comment type="subcellular location">
    <subcellularLocation>
        <location evidence="1">Cell membrane</location>
    </subcellularLocation>
</comment>
<dbReference type="InterPro" id="IPR025202">
    <property type="entry name" value="PLD-like_dom"/>
</dbReference>
<keyword evidence="8" id="KW-0443">Lipid metabolism</keyword>
<evidence type="ECO:0000259" key="13">
    <source>
        <dbReference type="PROSITE" id="PS50035"/>
    </source>
</evidence>
<dbReference type="RefSeq" id="WP_146950923.1">
    <property type="nucleotide sequence ID" value="NZ_VOQF01000039.1"/>
</dbReference>
<dbReference type="SMART" id="SM00155">
    <property type="entry name" value="PLDc"/>
    <property type="match status" value="2"/>
</dbReference>
<accession>A0A5C6V1X7</accession>
<dbReference type="Proteomes" id="UP000321363">
    <property type="component" value="Unassembled WGS sequence"/>
</dbReference>
<reference evidence="14 15" key="1">
    <citation type="journal article" date="2005" name="Int. J. Syst. Evol. Microbiol.">
        <title>Bacillus litoralis sp. nov., isolated from a tidal flat of the Yellow Sea in Korea.</title>
        <authorList>
            <person name="Yoon J.H."/>
            <person name="Oh T.K."/>
        </authorList>
    </citation>
    <scope>NUCLEOTIDE SEQUENCE [LARGE SCALE GENOMIC DNA]</scope>
    <source>
        <strain evidence="14 15">SW-211</strain>
    </source>
</reference>
<feature type="domain" description="PLD phosphodiesterase" evidence="13">
    <location>
        <begin position="141"/>
        <end position="168"/>
    </location>
</feature>
<dbReference type="GO" id="GO:0032049">
    <property type="term" value="P:cardiolipin biosynthetic process"/>
    <property type="evidence" value="ECO:0007669"/>
    <property type="project" value="UniProtKB-UniRule"/>
</dbReference>
<keyword evidence="15" id="KW-1185">Reference proteome</keyword>
<dbReference type="PANTHER" id="PTHR21248:SF7">
    <property type="entry name" value="MINOR CARDIOLIPIN SYNTHASE CLSB"/>
    <property type="match status" value="1"/>
</dbReference>
<organism evidence="14 15">
    <name type="scientific">Metabacillus litoralis</name>
    <dbReference type="NCBI Taxonomy" id="152268"/>
    <lineage>
        <taxon>Bacteria</taxon>
        <taxon>Bacillati</taxon>
        <taxon>Bacillota</taxon>
        <taxon>Bacilli</taxon>
        <taxon>Bacillales</taxon>
        <taxon>Bacillaceae</taxon>
        <taxon>Metabacillus</taxon>
    </lineage>
</organism>
<dbReference type="CDD" id="cd09112">
    <property type="entry name" value="PLDc_CLS_2"/>
    <property type="match status" value="1"/>
</dbReference>
<comment type="caution">
    <text evidence="14">The sequence shown here is derived from an EMBL/GenBank/DDBJ whole genome shotgun (WGS) entry which is preliminary data.</text>
</comment>
<evidence type="ECO:0000313" key="14">
    <source>
        <dbReference type="EMBL" id="TXC77015.1"/>
    </source>
</evidence>